<dbReference type="Gramene" id="TKW33031">
    <property type="protein sequence ID" value="TKW33031"/>
    <property type="gene ID" value="SEVIR_2G206300v2"/>
</dbReference>
<protein>
    <submittedName>
        <fullName evidence="1">Uncharacterized protein</fullName>
    </submittedName>
</protein>
<accession>A0A4U6VT14</accession>
<dbReference type="OMA" id="VCWAIWK"/>
<evidence type="ECO:0000313" key="1">
    <source>
        <dbReference type="EMBL" id="TKW33031.1"/>
    </source>
</evidence>
<proteinExistence type="predicted"/>
<dbReference type="AlphaFoldDB" id="A0A4U6VT14"/>
<gene>
    <name evidence="1" type="ORF">SEVIR_2G206300v2</name>
</gene>
<dbReference type="EMBL" id="CM016553">
    <property type="protein sequence ID" value="TKW33031.1"/>
    <property type="molecule type" value="Genomic_DNA"/>
</dbReference>
<organism evidence="1 2">
    <name type="scientific">Setaria viridis</name>
    <name type="common">Green bristlegrass</name>
    <name type="synonym">Setaria italica subsp. viridis</name>
    <dbReference type="NCBI Taxonomy" id="4556"/>
    <lineage>
        <taxon>Eukaryota</taxon>
        <taxon>Viridiplantae</taxon>
        <taxon>Streptophyta</taxon>
        <taxon>Embryophyta</taxon>
        <taxon>Tracheophyta</taxon>
        <taxon>Spermatophyta</taxon>
        <taxon>Magnoliopsida</taxon>
        <taxon>Liliopsida</taxon>
        <taxon>Poales</taxon>
        <taxon>Poaceae</taxon>
        <taxon>PACMAD clade</taxon>
        <taxon>Panicoideae</taxon>
        <taxon>Panicodae</taxon>
        <taxon>Paniceae</taxon>
        <taxon>Cenchrinae</taxon>
        <taxon>Setaria</taxon>
    </lineage>
</organism>
<name>A0A4U6VT14_SETVI</name>
<evidence type="ECO:0000313" key="2">
    <source>
        <dbReference type="Proteomes" id="UP000298652"/>
    </source>
</evidence>
<reference evidence="1" key="1">
    <citation type="submission" date="2019-03" db="EMBL/GenBank/DDBJ databases">
        <title>WGS assembly of Setaria viridis.</title>
        <authorList>
            <person name="Huang P."/>
            <person name="Jenkins J."/>
            <person name="Grimwood J."/>
            <person name="Barry K."/>
            <person name="Healey A."/>
            <person name="Mamidi S."/>
            <person name="Sreedasyam A."/>
            <person name="Shu S."/>
            <person name="Feldman M."/>
            <person name="Wu J."/>
            <person name="Yu Y."/>
            <person name="Chen C."/>
            <person name="Johnson J."/>
            <person name="Rokhsar D."/>
            <person name="Baxter I."/>
            <person name="Schmutz J."/>
            <person name="Brutnell T."/>
            <person name="Kellogg E."/>
        </authorList>
    </citation>
    <scope>NUCLEOTIDE SEQUENCE [LARGE SCALE GENOMIC DNA]</scope>
</reference>
<keyword evidence="2" id="KW-1185">Reference proteome</keyword>
<dbReference type="Proteomes" id="UP000298652">
    <property type="component" value="Chromosome 2"/>
</dbReference>
<sequence>MVGLAAVCWAIWKARNSVCFDKKIIRSPTEIICSASLFLIYWAELQKEEDRMKLEEGAEALKVAAPHYHPQEAPADDTGTVLLQ</sequence>